<dbReference type="AlphaFoldDB" id="A0A2T2WSM7"/>
<organism evidence="6 7">
    <name type="scientific">Sulfobacillus benefaciens</name>
    <dbReference type="NCBI Taxonomy" id="453960"/>
    <lineage>
        <taxon>Bacteria</taxon>
        <taxon>Bacillati</taxon>
        <taxon>Bacillota</taxon>
        <taxon>Clostridia</taxon>
        <taxon>Eubacteriales</taxon>
        <taxon>Clostridiales Family XVII. Incertae Sedis</taxon>
        <taxon>Sulfobacillus</taxon>
    </lineage>
</organism>
<dbReference type="InterPro" id="IPR023485">
    <property type="entry name" value="Ptyr_pPase"/>
</dbReference>
<reference evidence="6 7" key="1">
    <citation type="journal article" date="2014" name="BMC Genomics">
        <title>Comparison of environmental and isolate Sulfobacillus genomes reveals diverse carbon, sulfur, nitrogen, and hydrogen metabolisms.</title>
        <authorList>
            <person name="Justice N.B."/>
            <person name="Norman A."/>
            <person name="Brown C.T."/>
            <person name="Singh A."/>
            <person name="Thomas B.C."/>
            <person name="Banfield J.F."/>
        </authorList>
    </citation>
    <scope>NUCLEOTIDE SEQUENCE [LARGE SCALE GENOMIC DNA]</scope>
    <source>
        <strain evidence="6">AMDSBA1</strain>
    </source>
</reference>
<dbReference type="InterPro" id="IPR036196">
    <property type="entry name" value="Ptyr_pPase_sf"/>
</dbReference>
<dbReference type="PANTHER" id="PTHR11717:SF31">
    <property type="entry name" value="LOW MOLECULAR WEIGHT PROTEIN-TYROSINE-PHOSPHATASE ETP-RELATED"/>
    <property type="match status" value="1"/>
</dbReference>
<dbReference type="SMART" id="SM00226">
    <property type="entry name" value="LMWPc"/>
    <property type="match status" value="1"/>
</dbReference>
<name>A0A2T2WSM7_9FIRM</name>
<evidence type="ECO:0000259" key="5">
    <source>
        <dbReference type="SMART" id="SM00226"/>
    </source>
</evidence>
<feature type="active site" evidence="4">
    <location>
        <position position="53"/>
    </location>
</feature>
<dbReference type="Gene3D" id="3.40.50.2300">
    <property type="match status" value="1"/>
</dbReference>
<protein>
    <submittedName>
        <fullName evidence="6">Protein tyrosine phosphatase</fullName>
    </submittedName>
</protein>
<evidence type="ECO:0000256" key="3">
    <source>
        <dbReference type="ARBA" id="ARBA00022912"/>
    </source>
</evidence>
<evidence type="ECO:0000256" key="4">
    <source>
        <dbReference type="PIRSR" id="PIRSR617867-1"/>
    </source>
</evidence>
<sequence>MGRKRPWCGIGCSQPSGESCCEICEAGRDGEAGEKVMGNPPGILFVCTGNTCRSPMAEALWRSLSEGRGKVQSAGLAAWPGQAAQEYAVEAVKPYGGDLQNHRSKDIREVQDEFDWIFTMTRSQAAQLRQVRPEWKDKIFSLPQFLGEEEDIADPIGTNQVNYDSLAWRLHRLLTQLKTRLVEGESSAEPEETGE</sequence>
<dbReference type="InterPro" id="IPR050438">
    <property type="entry name" value="LMW_PTPase"/>
</dbReference>
<dbReference type="SUPFAM" id="SSF52788">
    <property type="entry name" value="Phosphotyrosine protein phosphatases I"/>
    <property type="match status" value="1"/>
</dbReference>
<evidence type="ECO:0000313" key="6">
    <source>
        <dbReference type="EMBL" id="PSR25248.1"/>
    </source>
</evidence>
<keyword evidence="3" id="KW-0904">Protein phosphatase</keyword>
<dbReference type="InterPro" id="IPR017867">
    <property type="entry name" value="Tyr_phospatase_low_mol_wt"/>
</dbReference>
<feature type="active site" description="Proton donor" evidence="4">
    <location>
        <position position="154"/>
    </location>
</feature>
<accession>A0A2T2WSM7</accession>
<comment type="similarity">
    <text evidence="1">Belongs to the low molecular weight phosphotyrosine protein phosphatase family.</text>
</comment>
<keyword evidence="2" id="KW-0378">Hydrolase</keyword>
<dbReference type="PRINTS" id="PR00719">
    <property type="entry name" value="LMWPTPASE"/>
</dbReference>
<proteinExistence type="inferred from homology"/>
<dbReference type="PANTHER" id="PTHR11717">
    <property type="entry name" value="LOW MOLECULAR WEIGHT PROTEIN TYROSINE PHOSPHATASE"/>
    <property type="match status" value="1"/>
</dbReference>
<feature type="domain" description="Phosphotyrosine protein phosphatase I" evidence="5">
    <location>
        <begin position="41"/>
        <end position="180"/>
    </location>
</feature>
<comment type="caution">
    <text evidence="6">The sequence shown here is derived from an EMBL/GenBank/DDBJ whole genome shotgun (WGS) entry which is preliminary data.</text>
</comment>
<dbReference type="Proteomes" id="UP000242699">
    <property type="component" value="Unassembled WGS sequence"/>
</dbReference>
<dbReference type="Pfam" id="PF01451">
    <property type="entry name" value="LMWPc"/>
    <property type="match status" value="1"/>
</dbReference>
<gene>
    <name evidence="6" type="ORF">C7B43_17325</name>
</gene>
<dbReference type="EMBL" id="PXYT01000058">
    <property type="protein sequence ID" value="PSR25248.1"/>
    <property type="molecule type" value="Genomic_DNA"/>
</dbReference>
<feature type="active site" description="Nucleophile" evidence="4">
    <location>
        <position position="47"/>
    </location>
</feature>
<dbReference type="GO" id="GO:0004725">
    <property type="term" value="F:protein tyrosine phosphatase activity"/>
    <property type="evidence" value="ECO:0007669"/>
    <property type="project" value="InterPro"/>
</dbReference>
<evidence type="ECO:0000256" key="1">
    <source>
        <dbReference type="ARBA" id="ARBA00011063"/>
    </source>
</evidence>
<evidence type="ECO:0000256" key="2">
    <source>
        <dbReference type="ARBA" id="ARBA00022801"/>
    </source>
</evidence>
<evidence type="ECO:0000313" key="7">
    <source>
        <dbReference type="Proteomes" id="UP000242699"/>
    </source>
</evidence>